<sequence>MNDISQVFSWIDNHREEVIDLLQRLVRVPSVNPWFLEEPGQRYEEQVQDLIAEELRFFGAVIDRWQPDPQDLSKYQGKPGYYPDHKFNGRPNQAGLIRGVGKGKSILLTGHVDVVKAGSDWSVDPFSAVRKDGKVIGRGVVDMKGGITAMISAIKAIYSVGFKNAGDICIGTVVDEEAGGMGTLAFVDRGYRADGCILTEPTDLTIAPLCRGILWGKLTIKGRSGHIELPQSDWRNGGAVDAIRLSRYFLDQFDVLNADWANRKTHPLLPMPCQVYVAQLNAGDYPTTFAGQAELVFNAQYLPAERDHNFLGGKVKKEIEDFITSVSQKDEWLIHNPPKVEWLIDADCAETPINHPFVETCKASLLQVTDKAVIEGIGSHTDMGWFVNVGIPTINFGPGKPSVAHQSDESLNEEDLIIATKVLAVIVMNWCGITKLSQ</sequence>
<dbReference type="UniPathway" id="UPA00034">
    <property type="reaction ID" value="UER00021"/>
</dbReference>
<dbReference type="OrthoDB" id="9792335at2"/>
<dbReference type="PANTHER" id="PTHR43808:SF25">
    <property type="entry name" value="PEPTIDASE M20 DIMERISATION DOMAIN-CONTAINING PROTEIN"/>
    <property type="match status" value="1"/>
</dbReference>
<dbReference type="InterPro" id="IPR050072">
    <property type="entry name" value="Peptidase_M20A"/>
</dbReference>
<comment type="catalytic activity">
    <reaction evidence="10">
        <text>N-succinyl-(2S,6S)-2,6-diaminopimelate + H2O = (2S,6S)-2,6-diaminopimelate + succinate</text>
        <dbReference type="Rhea" id="RHEA:22608"/>
        <dbReference type="ChEBI" id="CHEBI:15377"/>
        <dbReference type="ChEBI" id="CHEBI:30031"/>
        <dbReference type="ChEBI" id="CHEBI:57609"/>
        <dbReference type="ChEBI" id="CHEBI:58087"/>
        <dbReference type="EC" id="3.5.1.18"/>
    </reaction>
</comment>
<gene>
    <name evidence="12" type="ORF">AC812_16435</name>
</gene>
<dbReference type="SUPFAM" id="SSF53187">
    <property type="entry name" value="Zn-dependent exopeptidases"/>
    <property type="match status" value="1"/>
</dbReference>
<dbReference type="GO" id="GO:0009014">
    <property type="term" value="F:succinyl-diaminopimelate desuccinylase activity"/>
    <property type="evidence" value="ECO:0007669"/>
    <property type="project" value="UniProtKB-EC"/>
</dbReference>
<keyword evidence="7" id="KW-0378">Hydrolase</keyword>
<evidence type="ECO:0000256" key="1">
    <source>
        <dbReference type="ARBA" id="ARBA00001941"/>
    </source>
</evidence>
<dbReference type="PANTHER" id="PTHR43808">
    <property type="entry name" value="ACETYLORNITHINE DEACETYLASE"/>
    <property type="match status" value="1"/>
</dbReference>
<evidence type="ECO:0000256" key="9">
    <source>
        <dbReference type="ARBA" id="ARBA00023285"/>
    </source>
</evidence>
<comment type="similarity">
    <text evidence="4">Belongs to the peptidase M20A family.</text>
</comment>
<dbReference type="PROSITE" id="PS00758">
    <property type="entry name" value="ARGE_DAPE_CPG2_1"/>
    <property type="match status" value="1"/>
</dbReference>
<comment type="caution">
    <text evidence="12">The sequence shown here is derived from an EMBL/GenBank/DDBJ whole genome shotgun (WGS) entry which is preliminary data.</text>
</comment>
<evidence type="ECO:0000313" key="13">
    <source>
        <dbReference type="Proteomes" id="UP000050514"/>
    </source>
</evidence>
<evidence type="ECO:0000256" key="5">
    <source>
        <dbReference type="ARBA" id="ARBA00011921"/>
    </source>
</evidence>
<keyword evidence="8" id="KW-0862">Zinc</keyword>
<dbReference type="InterPro" id="IPR010182">
    <property type="entry name" value="ArgE/DapE"/>
</dbReference>
<dbReference type="AlphaFoldDB" id="A0A0P6X7W0"/>
<keyword evidence="13" id="KW-1185">Reference proteome</keyword>
<evidence type="ECO:0000256" key="4">
    <source>
        <dbReference type="ARBA" id="ARBA00006247"/>
    </source>
</evidence>
<dbReference type="Gene3D" id="3.30.70.360">
    <property type="match status" value="1"/>
</dbReference>
<evidence type="ECO:0000256" key="8">
    <source>
        <dbReference type="ARBA" id="ARBA00022833"/>
    </source>
</evidence>
<evidence type="ECO:0000256" key="10">
    <source>
        <dbReference type="ARBA" id="ARBA00051301"/>
    </source>
</evidence>
<keyword evidence="9" id="KW-0170">Cobalt</keyword>
<proteinExistence type="inferred from homology"/>
<dbReference type="Pfam" id="PF01546">
    <property type="entry name" value="Peptidase_M20"/>
    <property type="match status" value="1"/>
</dbReference>
<reference evidence="12 13" key="1">
    <citation type="submission" date="2015-07" db="EMBL/GenBank/DDBJ databases">
        <title>Draft genome of Bellilinea caldifistulae DSM 17877.</title>
        <authorList>
            <person name="Hemp J."/>
            <person name="Ward L.M."/>
            <person name="Pace L.A."/>
            <person name="Fischer W.W."/>
        </authorList>
    </citation>
    <scope>NUCLEOTIDE SEQUENCE [LARGE SCALE GENOMIC DNA]</scope>
    <source>
        <strain evidence="12 13">GOMI-1</strain>
    </source>
</reference>
<dbReference type="NCBIfam" id="TIGR01910">
    <property type="entry name" value="DapE-ArgE"/>
    <property type="match status" value="1"/>
</dbReference>
<evidence type="ECO:0000256" key="6">
    <source>
        <dbReference type="ARBA" id="ARBA00016853"/>
    </source>
</evidence>
<dbReference type="InterPro" id="IPR002933">
    <property type="entry name" value="Peptidase_M20"/>
</dbReference>
<name>A0A0P6X7W0_9CHLR</name>
<comment type="cofactor">
    <cofactor evidence="2">
        <name>Zn(2+)</name>
        <dbReference type="ChEBI" id="CHEBI:29105"/>
    </cofactor>
</comment>
<comment type="cofactor">
    <cofactor evidence="1">
        <name>Co(2+)</name>
        <dbReference type="ChEBI" id="CHEBI:48828"/>
    </cofactor>
</comment>
<dbReference type="EC" id="3.5.1.18" evidence="5"/>
<protein>
    <recommendedName>
        <fullName evidence="6">Probable succinyl-diaminopimelate desuccinylase</fullName>
        <ecNumber evidence="5">3.5.1.18</ecNumber>
    </recommendedName>
</protein>
<comment type="pathway">
    <text evidence="3">Amino-acid biosynthesis; L-lysine biosynthesis via DAP pathway; LL-2,6-diaminopimelate from (S)-tetrahydrodipicolinate (succinylase route): step 3/3.</text>
</comment>
<dbReference type="Pfam" id="PF07687">
    <property type="entry name" value="M20_dimer"/>
    <property type="match status" value="1"/>
</dbReference>
<dbReference type="InterPro" id="IPR001261">
    <property type="entry name" value="ArgE/DapE_CS"/>
</dbReference>
<dbReference type="Gene3D" id="3.40.630.10">
    <property type="entry name" value="Zn peptidases"/>
    <property type="match status" value="1"/>
</dbReference>
<evidence type="ECO:0000259" key="11">
    <source>
        <dbReference type="Pfam" id="PF07687"/>
    </source>
</evidence>
<dbReference type="Proteomes" id="UP000050514">
    <property type="component" value="Unassembled WGS sequence"/>
</dbReference>
<dbReference type="EMBL" id="LGHJ01000027">
    <property type="protein sequence ID" value="KPL71247.1"/>
    <property type="molecule type" value="Genomic_DNA"/>
</dbReference>
<evidence type="ECO:0000256" key="7">
    <source>
        <dbReference type="ARBA" id="ARBA00022801"/>
    </source>
</evidence>
<dbReference type="GO" id="GO:0009089">
    <property type="term" value="P:lysine biosynthetic process via diaminopimelate"/>
    <property type="evidence" value="ECO:0007669"/>
    <property type="project" value="UniProtKB-UniPathway"/>
</dbReference>
<dbReference type="STRING" id="360411.AC812_16435"/>
<feature type="domain" description="Peptidase M20 dimerisation" evidence="11">
    <location>
        <begin position="211"/>
        <end position="307"/>
    </location>
</feature>
<evidence type="ECO:0000256" key="2">
    <source>
        <dbReference type="ARBA" id="ARBA00001947"/>
    </source>
</evidence>
<evidence type="ECO:0000313" key="12">
    <source>
        <dbReference type="EMBL" id="KPL71247.1"/>
    </source>
</evidence>
<evidence type="ECO:0000256" key="3">
    <source>
        <dbReference type="ARBA" id="ARBA00005130"/>
    </source>
</evidence>
<dbReference type="InterPro" id="IPR011650">
    <property type="entry name" value="Peptidase_M20_dimer"/>
</dbReference>
<accession>A0A0P6X7W0</accession>
<organism evidence="12 13">
    <name type="scientific">Bellilinea caldifistulae</name>
    <dbReference type="NCBI Taxonomy" id="360411"/>
    <lineage>
        <taxon>Bacteria</taxon>
        <taxon>Bacillati</taxon>
        <taxon>Chloroflexota</taxon>
        <taxon>Anaerolineae</taxon>
        <taxon>Anaerolineales</taxon>
        <taxon>Anaerolineaceae</taxon>
        <taxon>Bellilinea</taxon>
    </lineage>
</organism>